<dbReference type="PANTHER" id="PTHR10206:SF4">
    <property type="entry name" value="NEUTROPHILIC GRANULE PROTEIN"/>
    <property type="match status" value="1"/>
</dbReference>
<proteinExistence type="predicted"/>
<evidence type="ECO:0000256" key="3">
    <source>
        <dbReference type="SAM" id="SignalP"/>
    </source>
</evidence>
<dbReference type="STRING" id="9838.ENSCDRP00005011828"/>
<keyword evidence="1 3" id="KW-0732">Signal</keyword>
<name>A0A5N4CZF5_CAMDR</name>
<dbReference type="Proteomes" id="UP000299084">
    <property type="component" value="Unassembled WGS sequence"/>
</dbReference>
<dbReference type="PANTHER" id="PTHR10206">
    <property type="entry name" value="CATHELICIDIN"/>
    <property type="match status" value="1"/>
</dbReference>
<comment type="caution">
    <text evidence="4">The sequence shown here is derived from an EMBL/GenBank/DDBJ whole genome shotgun (WGS) entry which is preliminary data.</text>
</comment>
<evidence type="ECO:0000256" key="2">
    <source>
        <dbReference type="SAM" id="MobiDB-lite"/>
    </source>
</evidence>
<feature type="chain" id="PRO_5024341296" evidence="3">
    <location>
        <begin position="22"/>
        <end position="129"/>
    </location>
</feature>
<dbReference type="Pfam" id="PF00666">
    <property type="entry name" value="Cathelicidins"/>
    <property type="match status" value="1"/>
</dbReference>
<sequence length="129" mass="14539">MAGAWRALVLVVGLAAVACVAQRSLSYEEIVNHALRFFNYGRRGQRLFGLLEAIPPPLTLEERNCTGNYFRLRHVRLLSVDCPQDSEREREREPGPAVQVPGVRRPAEVPEEATLESDSYKLPPVVRDQ</sequence>
<evidence type="ECO:0000313" key="5">
    <source>
        <dbReference type="Proteomes" id="UP000299084"/>
    </source>
</evidence>
<dbReference type="GO" id="GO:0006952">
    <property type="term" value="P:defense response"/>
    <property type="evidence" value="ECO:0007669"/>
    <property type="project" value="InterPro"/>
</dbReference>
<evidence type="ECO:0000256" key="1">
    <source>
        <dbReference type="ARBA" id="ARBA00022729"/>
    </source>
</evidence>
<organism evidence="4 5">
    <name type="scientific">Camelus dromedarius</name>
    <name type="common">Dromedary</name>
    <name type="synonym">Arabian camel</name>
    <dbReference type="NCBI Taxonomy" id="9838"/>
    <lineage>
        <taxon>Eukaryota</taxon>
        <taxon>Metazoa</taxon>
        <taxon>Chordata</taxon>
        <taxon>Craniata</taxon>
        <taxon>Vertebrata</taxon>
        <taxon>Euteleostomi</taxon>
        <taxon>Mammalia</taxon>
        <taxon>Eutheria</taxon>
        <taxon>Laurasiatheria</taxon>
        <taxon>Artiodactyla</taxon>
        <taxon>Tylopoda</taxon>
        <taxon>Camelidae</taxon>
        <taxon>Camelus</taxon>
    </lineage>
</organism>
<keyword evidence="5" id="KW-1185">Reference proteome</keyword>
<accession>A0A5N4CZF5</accession>
<dbReference type="EMBL" id="JWIN03000017">
    <property type="protein sequence ID" value="KAB1264235.1"/>
    <property type="molecule type" value="Genomic_DNA"/>
</dbReference>
<dbReference type="GO" id="GO:0004869">
    <property type="term" value="F:cysteine-type endopeptidase inhibitor activity"/>
    <property type="evidence" value="ECO:0007669"/>
    <property type="project" value="TreeGrafter"/>
</dbReference>
<dbReference type="GO" id="GO:0005615">
    <property type="term" value="C:extracellular space"/>
    <property type="evidence" value="ECO:0007669"/>
    <property type="project" value="TreeGrafter"/>
</dbReference>
<protein>
    <submittedName>
        <fullName evidence="4">Neutrophilic granule protein</fullName>
    </submittedName>
</protein>
<gene>
    <name evidence="4" type="ORF">Cadr_000020274</name>
</gene>
<dbReference type="InterPro" id="IPR001894">
    <property type="entry name" value="Cathelicidin-like"/>
</dbReference>
<feature type="compositionally biased region" description="Basic and acidic residues" evidence="2">
    <location>
        <begin position="85"/>
        <end position="94"/>
    </location>
</feature>
<evidence type="ECO:0000313" key="4">
    <source>
        <dbReference type="EMBL" id="KAB1264235.1"/>
    </source>
</evidence>
<feature type="region of interest" description="Disordered" evidence="2">
    <location>
        <begin position="84"/>
        <end position="129"/>
    </location>
</feature>
<dbReference type="PROSITE" id="PS51257">
    <property type="entry name" value="PROKAR_LIPOPROTEIN"/>
    <property type="match status" value="1"/>
</dbReference>
<dbReference type="AlphaFoldDB" id="A0A5N4CZF5"/>
<feature type="signal peptide" evidence="3">
    <location>
        <begin position="1"/>
        <end position="21"/>
    </location>
</feature>
<reference evidence="4 5" key="1">
    <citation type="journal article" date="2019" name="Mol. Ecol. Resour.">
        <title>Improving Illumina assemblies with Hi-C and long reads: an example with the North African dromedary.</title>
        <authorList>
            <person name="Elbers J.P."/>
            <person name="Rogers M.F."/>
            <person name="Perelman P.L."/>
            <person name="Proskuryakova A.A."/>
            <person name="Serdyukova N.A."/>
            <person name="Johnson W.E."/>
            <person name="Horin P."/>
            <person name="Corander J."/>
            <person name="Murphy D."/>
            <person name="Burger P.A."/>
        </authorList>
    </citation>
    <scope>NUCLEOTIDE SEQUENCE [LARGE SCALE GENOMIC DNA]</scope>
    <source>
        <strain evidence="4">Drom800</strain>
        <tissue evidence="4">Blood</tissue>
    </source>
</reference>